<dbReference type="PANTHER" id="PTHR34180:SF1">
    <property type="entry name" value="BETA-ALANYL-DOPAMINE_CARCININE HYDROLASE"/>
    <property type="match status" value="1"/>
</dbReference>
<accession>A0A345T3N1</accession>
<dbReference type="EMBL" id="CP031264">
    <property type="protein sequence ID" value="AXI80586.1"/>
    <property type="molecule type" value="Genomic_DNA"/>
</dbReference>
<dbReference type="InterPro" id="IPR005079">
    <property type="entry name" value="Peptidase_C45_hydrolase"/>
</dbReference>
<keyword evidence="3" id="KW-1185">Reference proteome</keyword>
<sequence>MKRTFTSSVAAPRARGREFGLAHAAEIGRTIASYRALFARTAGHDLDLDGPGAEALAAIRGWAPDLAEEIEGIAEGAGLPVEQVAAINARTEILATLTPAAKGECSAVVLLADDGSAPVAVQTWDWYSGMAPNWLVWTIPHGDGRVTRTVTEYGVVGKIGANGAGIGVLFTILHHERDGRGIGVPVHVVARRVLDDAADINDALTMIASAAVSASTSLTVVASSDDGSAAITAELHPGGPAWVRPDADGVLIHTNHFLTQPAALGDTEPRAFPDTLVRYDIIQRGLRRRTAGPAAAKPATEQVLAVMANHLGGGGAVCCHPDPRASDRDAEYATLATVVLDTATGGVTAIPGGPCTR</sequence>
<dbReference type="InterPro" id="IPR047794">
    <property type="entry name" value="C45_proenzyme-like"/>
</dbReference>
<name>A0A345T3N1_9ACTN</name>
<dbReference type="KEGG" id="stri:C7M71_027550"/>
<organism evidence="2 3">
    <name type="scientific">Peterkaempfera bronchialis</name>
    <dbReference type="NCBI Taxonomy" id="2126346"/>
    <lineage>
        <taxon>Bacteria</taxon>
        <taxon>Bacillati</taxon>
        <taxon>Actinomycetota</taxon>
        <taxon>Actinomycetes</taxon>
        <taxon>Kitasatosporales</taxon>
        <taxon>Streptomycetaceae</taxon>
        <taxon>Peterkaempfera</taxon>
    </lineage>
</organism>
<dbReference type="InterPro" id="IPR047801">
    <property type="entry name" value="Peptidase_C45"/>
</dbReference>
<feature type="domain" description="Peptidase C45 hydrolase" evidence="1">
    <location>
        <begin position="119"/>
        <end position="261"/>
    </location>
</feature>
<protein>
    <submittedName>
        <fullName evidence="2">Peptidase C45</fullName>
    </submittedName>
</protein>
<evidence type="ECO:0000259" key="1">
    <source>
        <dbReference type="Pfam" id="PF03417"/>
    </source>
</evidence>
<dbReference type="Pfam" id="PF03417">
    <property type="entry name" value="AAT"/>
    <property type="match status" value="1"/>
</dbReference>
<dbReference type="OrthoDB" id="8109453at2"/>
<dbReference type="PANTHER" id="PTHR34180">
    <property type="entry name" value="PEPTIDASE C45"/>
    <property type="match status" value="1"/>
</dbReference>
<evidence type="ECO:0000313" key="2">
    <source>
        <dbReference type="EMBL" id="AXI80586.1"/>
    </source>
</evidence>
<dbReference type="Gene3D" id="3.60.60.10">
    <property type="entry name" value="Penicillin V Acylase, Chain A"/>
    <property type="match status" value="1"/>
</dbReference>
<reference evidence="3" key="1">
    <citation type="submission" date="2018-07" db="EMBL/GenBank/DDBJ databases">
        <title>Streptacidiphilus bronchialis DSM 106435 chromosome.</title>
        <authorList>
            <person name="Batra D."/>
            <person name="Gulvik C.A."/>
        </authorList>
    </citation>
    <scope>NUCLEOTIDE SEQUENCE [LARGE SCALE GENOMIC DNA]</scope>
    <source>
        <strain evidence="3">DSM 106435</strain>
    </source>
</reference>
<evidence type="ECO:0000313" key="3">
    <source>
        <dbReference type="Proteomes" id="UP000249340"/>
    </source>
</evidence>
<dbReference type="Gene3D" id="1.10.10.2120">
    <property type="match status" value="1"/>
</dbReference>
<dbReference type="AlphaFoldDB" id="A0A345T3N1"/>
<proteinExistence type="predicted"/>
<gene>
    <name evidence="2" type="ORF">C7M71_027550</name>
</gene>
<dbReference type="RefSeq" id="WP_111491442.1">
    <property type="nucleotide sequence ID" value="NZ_CP031264.1"/>
</dbReference>
<dbReference type="NCBIfam" id="NF040521">
    <property type="entry name" value="C45_proenzyme"/>
    <property type="match status" value="1"/>
</dbReference>
<dbReference type="Proteomes" id="UP000249340">
    <property type="component" value="Chromosome"/>
</dbReference>